<dbReference type="KEGG" id="chya:V22_19850"/>
<dbReference type="EMBL" id="CP036316">
    <property type="protein sequence ID" value="QDT64744.1"/>
    <property type="molecule type" value="Genomic_DNA"/>
</dbReference>
<accession>A0A517T8N4</accession>
<evidence type="ECO:0000313" key="1">
    <source>
        <dbReference type="EMBL" id="QDT64744.1"/>
    </source>
</evidence>
<evidence type="ECO:0000313" key="2">
    <source>
        <dbReference type="Proteomes" id="UP000319976"/>
    </source>
</evidence>
<name>A0A517T8N4_9PLAN</name>
<dbReference type="OrthoDB" id="9157259at2"/>
<dbReference type="AlphaFoldDB" id="A0A517T8N4"/>
<reference evidence="1 2" key="1">
    <citation type="submission" date="2019-02" db="EMBL/GenBank/DDBJ databases">
        <title>Deep-cultivation of Planctomycetes and their phenomic and genomic characterization uncovers novel biology.</title>
        <authorList>
            <person name="Wiegand S."/>
            <person name="Jogler M."/>
            <person name="Boedeker C."/>
            <person name="Pinto D."/>
            <person name="Vollmers J."/>
            <person name="Rivas-Marin E."/>
            <person name="Kohn T."/>
            <person name="Peeters S.H."/>
            <person name="Heuer A."/>
            <person name="Rast P."/>
            <person name="Oberbeckmann S."/>
            <person name="Bunk B."/>
            <person name="Jeske O."/>
            <person name="Meyerdierks A."/>
            <person name="Storesund J.E."/>
            <person name="Kallscheuer N."/>
            <person name="Luecker S."/>
            <person name="Lage O.M."/>
            <person name="Pohl T."/>
            <person name="Merkel B.J."/>
            <person name="Hornburger P."/>
            <person name="Mueller R.-W."/>
            <person name="Bruemmer F."/>
            <person name="Labrenz M."/>
            <person name="Spormann A.M."/>
            <person name="Op den Camp H."/>
            <person name="Overmann J."/>
            <person name="Amann R."/>
            <person name="Jetten M.S.M."/>
            <person name="Mascher T."/>
            <person name="Medema M.H."/>
            <person name="Devos D.P."/>
            <person name="Kaster A.-K."/>
            <person name="Ovreas L."/>
            <person name="Rohde M."/>
            <person name="Galperin M.Y."/>
            <person name="Jogler C."/>
        </authorList>
    </citation>
    <scope>NUCLEOTIDE SEQUENCE [LARGE SCALE GENOMIC DNA]</scope>
    <source>
        <strain evidence="1 2">V22</strain>
    </source>
</reference>
<protein>
    <submittedName>
        <fullName evidence="1">Uncharacterized protein</fullName>
    </submittedName>
</protein>
<keyword evidence="2" id="KW-1185">Reference proteome</keyword>
<organism evidence="1 2">
    <name type="scientific">Calycomorphotria hydatis</name>
    <dbReference type="NCBI Taxonomy" id="2528027"/>
    <lineage>
        <taxon>Bacteria</taxon>
        <taxon>Pseudomonadati</taxon>
        <taxon>Planctomycetota</taxon>
        <taxon>Planctomycetia</taxon>
        <taxon>Planctomycetales</taxon>
        <taxon>Planctomycetaceae</taxon>
        <taxon>Calycomorphotria</taxon>
    </lineage>
</organism>
<proteinExistence type="predicted"/>
<sequence>MPLLRKIAYGEYDWIQGNAIEVLCRLAADGVHRDAIIDELKREFPKLQYEAQLYAVQPLLGQVETNPNLAAIIDQLSELEEFRETVTELTEAHVNDDPENVTNDNLHGTVMSVEVRNEQKWNRNVIGTIAVSGLNYFSFRECGGNALLSVTDQTRLLQLSDGTLQSIQLKDISAQDQVALGHYGMTEQTEPVTVYPESITKL</sequence>
<dbReference type="Proteomes" id="UP000319976">
    <property type="component" value="Chromosome"/>
</dbReference>
<gene>
    <name evidence="1" type="ORF">V22_19850</name>
</gene>
<dbReference type="RefSeq" id="WP_145262165.1">
    <property type="nucleotide sequence ID" value="NZ_CP036316.1"/>
</dbReference>